<accession>A0A7W6DBK4</accession>
<protein>
    <submittedName>
        <fullName evidence="2">Uncharacterized protein</fullName>
    </submittedName>
</protein>
<gene>
    <name evidence="2" type="ORF">GGQ64_005498</name>
</gene>
<feature type="region of interest" description="Disordered" evidence="1">
    <location>
        <begin position="34"/>
        <end position="69"/>
    </location>
</feature>
<dbReference type="AlphaFoldDB" id="A0A7W6DBK4"/>
<evidence type="ECO:0000313" key="3">
    <source>
        <dbReference type="Proteomes" id="UP000574761"/>
    </source>
</evidence>
<dbReference type="Proteomes" id="UP000574761">
    <property type="component" value="Unassembled WGS sequence"/>
</dbReference>
<proteinExistence type="predicted"/>
<sequence length="214" mass="22905">MKCFCVDIIAAKRAECAGILLHRWDLCKSPRTMDVSVPGRRQSRQHDRFLSVPDPQCQGGHALSRQGPKRMTATPLSETIFWPVTVRSQLPPRSAARSTATEPDFIAATMPASHKFGAPRPGISAVVMTMSISGASSRNLASCFSRKSGGLAACRRAVLLAASCSRHPKWHPRRNGFARLRGSSHAGVNSCSNGARSPCAVAQDPVAAQTSETA</sequence>
<name>A0A7W6DBK4_9HYPH</name>
<dbReference type="EMBL" id="JACIEE010000018">
    <property type="protein sequence ID" value="MBB3980245.1"/>
    <property type="molecule type" value="Genomic_DNA"/>
</dbReference>
<comment type="caution">
    <text evidence="2">The sequence shown here is derived from an EMBL/GenBank/DDBJ whole genome shotgun (WGS) entry which is preliminary data.</text>
</comment>
<evidence type="ECO:0000256" key="1">
    <source>
        <dbReference type="SAM" id="MobiDB-lite"/>
    </source>
</evidence>
<reference evidence="2 3" key="1">
    <citation type="submission" date="2020-08" db="EMBL/GenBank/DDBJ databases">
        <title>Genomic Encyclopedia of Type Strains, Phase IV (KMG-IV): sequencing the most valuable type-strain genomes for metagenomic binning, comparative biology and taxonomic classification.</title>
        <authorList>
            <person name="Goeker M."/>
        </authorList>
    </citation>
    <scope>NUCLEOTIDE SEQUENCE [LARGE SCALE GENOMIC DNA]</scope>
    <source>
        <strain evidence="2 3">DSM 100211</strain>
    </source>
</reference>
<organism evidence="2 3">
    <name type="scientific">Mycoplana azooxidifex</name>
    <dbReference type="NCBI Taxonomy" id="1636188"/>
    <lineage>
        <taxon>Bacteria</taxon>
        <taxon>Pseudomonadati</taxon>
        <taxon>Pseudomonadota</taxon>
        <taxon>Alphaproteobacteria</taxon>
        <taxon>Hyphomicrobiales</taxon>
        <taxon>Rhizobiaceae</taxon>
        <taxon>Mycoplana</taxon>
    </lineage>
</organism>
<evidence type="ECO:0000313" key="2">
    <source>
        <dbReference type="EMBL" id="MBB3980245.1"/>
    </source>
</evidence>
<keyword evidence="3" id="KW-1185">Reference proteome</keyword>